<organism evidence="1 2">
    <name type="scientific">Aphis craccivora</name>
    <name type="common">Cowpea aphid</name>
    <dbReference type="NCBI Taxonomy" id="307492"/>
    <lineage>
        <taxon>Eukaryota</taxon>
        <taxon>Metazoa</taxon>
        <taxon>Ecdysozoa</taxon>
        <taxon>Arthropoda</taxon>
        <taxon>Hexapoda</taxon>
        <taxon>Insecta</taxon>
        <taxon>Pterygota</taxon>
        <taxon>Neoptera</taxon>
        <taxon>Paraneoptera</taxon>
        <taxon>Hemiptera</taxon>
        <taxon>Sternorrhyncha</taxon>
        <taxon>Aphidomorpha</taxon>
        <taxon>Aphidoidea</taxon>
        <taxon>Aphididae</taxon>
        <taxon>Aphidini</taxon>
        <taxon>Aphis</taxon>
        <taxon>Aphis</taxon>
    </lineage>
</organism>
<keyword evidence="2" id="KW-1185">Reference proteome</keyword>
<name>A0A6G0ZDA3_APHCR</name>
<comment type="caution">
    <text evidence="1">The sequence shown here is derived from an EMBL/GenBank/DDBJ whole genome shotgun (WGS) entry which is preliminary data.</text>
</comment>
<proteinExistence type="predicted"/>
<sequence length="117" mass="13957">MQNLNSVFNQIYVYLCGCNSKNNHCKYLKFSPNCYVSVIYIHVDKIILDYQSSNFYEICRKRENLQRNDNHLSQTHKLIYIYIRTLVNHLIAHRMSNTNNTRIWNLSISFLTIASTF</sequence>
<dbReference type="Proteomes" id="UP000478052">
    <property type="component" value="Unassembled WGS sequence"/>
</dbReference>
<gene>
    <name evidence="1" type="ORF">FWK35_00010806</name>
</gene>
<evidence type="ECO:0000313" key="2">
    <source>
        <dbReference type="Proteomes" id="UP000478052"/>
    </source>
</evidence>
<dbReference type="AlphaFoldDB" id="A0A6G0ZDA3"/>
<protein>
    <submittedName>
        <fullName evidence="1">Uncharacterized protein</fullName>
    </submittedName>
</protein>
<evidence type="ECO:0000313" key="1">
    <source>
        <dbReference type="EMBL" id="KAF0768687.1"/>
    </source>
</evidence>
<dbReference type="EMBL" id="VUJU01000720">
    <property type="protein sequence ID" value="KAF0768687.1"/>
    <property type="molecule type" value="Genomic_DNA"/>
</dbReference>
<accession>A0A6G0ZDA3</accession>
<reference evidence="1 2" key="1">
    <citation type="submission" date="2019-08" db="EMBL/GenBank/DDBJ databases">
        <title>Whole genome of Aphis craccivora.</title>
        <authorList>
            <person name="Voronova N.V."/>
            <person name="Shulinski R.S."/>
            <person name="Bandarenka Y.V."/>
            <person name="Zhorov D.G."/>
            <person name="Warner D."/>
        </authorList>
    </citation>
    <scope>NUCLEOTIDE SEQUENCE [LARGE SCALE GENOMIC DNA]</scope>
    <source>
        <strain evidence="1">180601</strain>
        <tissue evidence="1">Whole Body</tissue>
    </source>
</reference>